<dbReference type="RefSeq" id="WP_114117537.1">
    <property type="nucleotide sequence ID" value="NZ_BMHU01000003.1"/>
</dbReference>
<dbReference type="InterPro" id="IPR036465">
    <property type="entry name" value="vWFA_dom_sf"/>
</dbReference>
<keyword evidence="4" id="KW-1185">Reference proteome</keyword>
<comment type="caution">
    <text evidence="3">The sequence shown here is derived from an EMBL/GenBank/DDBJ whole genome shotgun (WGS) entry which is preliminary data.</text>
</comment>
<dbReference type="EMBL" id="QORO01000002">
    <property type="protein sequence ID" value="RCK59923.1"/>
    <property type="molecule type" value="Genomic_DNA"/>
</dbReference>
<dbReference type="Pfam" id="PF13519">
    <property type="entry name" value="VWA_2"/>
    <property type="match status" value="1"/>
</dbReference>
<name>A0A367Y221_9MICO</name>
<dbReference type="SMART" id="SM00327">
    <property type="entry name" value="VWA"/>
    <property type="match status" value="1"/>
</dbReference>
<feature type="transmembrane region" description="Helical" evidence="1">
    <location>
        <begin position="304"/>
        <end position="324"/>
    </location>
</feature>
<evidence type="ECO:0000313" key="3">
    <source>
        <dbReference type="EMBL" id="RCK59923.1"/>
    </source>
</evidence>
<evidence type="ECO:0000256" key="1">
    <source>
        <dbReference type="SAM" id="Phobius"/>
    </source>
</evidence>
<dbReference type="InterPro" id="IPR002035">
    <property type="entry name" value="VWF_A"/>
</dbReference>
<keyword evidence="1" id="KW-0472">Membrane</keyword>
<sequence>MALDNPWWILVAAGVALVAIAAGLFWRRAPRAGAGAPVARAERIRGMESVRRAARIRAAGLAAVCVLGVAGILVGGAIAAKPMSVQRVTPENHNRDVMLCLDVSGSMSDVDIEILDVFDELLDDFQGERIGLTIFNASPVQVFPLTDDYGFVRTHLQSLRDSIDWGTSTGEVPEHWVGTLDGPGSSLIGDGLAACALRFDRVGEDRSRSIILATDNELEGAAIMTLAQSADYAARNNIRVFALNPIQDASPLSDDLVQAAESTGGKAYALRGETTVGDIVAEVEKQDAAVTQQNERVVWTDAPAPWIAGLCAAVGALLIVLWRVRA</sequence>
<dbReference type="SUPFAM" id="SSF53300">
    <property type="entry name" value="vWA-like"/>
    <property type="match status" value="1"/>
</dbReference>
<evidence type="ECO:0000313" key="4">
    <source>
        <dbReference type="Proteomes" id="UP000253508"/>
    </source>
</evidence>
<accession>A0A367Y221</accession>
<dbReference type="AlphaFoldDB" id="A0A367Y221"/>
<proteinExistence type="predicted"/>
<dbReference type="PROSITE" id="PS50234">
    <property type="entry name" value="VWFA"/>
    <property type="match status" value="1"/>
</dbReference>
<protein>
    <submittedName>
        <fullName evidence="3">VWA domain-containing protein</fullName>
    </submittedName>
</protein>
<feature type="transmembrane region" description="Helical" evidence="1">
    <location>
        <begin position="6"/>
        <end position="26"/>
    </location>
</feature>
<keyword evidence="1" id="KW-1133">Transmembrane helix</keyword>
<dbReference type="Proteomes" id="UP000253508">
    <property type="component" value="Unassembled WGS sequence"/>
</dbReference>
<reference evidence="3 4" key="1">
    <citation type="submission" date="2018-07" db="EMBL/GenBank/DDBJ databases">
        <title>Microbacterium endoborsara sp. nov., a novel actinobacterium isolated from Borszczowia aralocaspica.</title>
        <authorList>
            <person name="An D."/>
        </authorList>
    </citation>
    <scope>NUCLEOTIDE SEQUENCE [LARGE SCALE GENOMIC DNA]</scope>
    <source>
        <strain evidence="3 4">C1.15228</strain>
    </source>
</reference>
<organism evidence="3 4">
    <name type="scientific">Microbacterium sorbitolivorans</name>
    <dbReference type="NCBI Taxonomy" id="1867410"/>
    <lineage>
        <taxon>Bacteria</taxon>
        <taxon>Bacillati</taxon>
        <taxon>Actinomycetota</taxon>
        <taxon>Actinomycetes</taxon>
        <taxon>Micrococcales</taxon>
        <taxon>Microbacteriaceae</taxon>
        <taxon>Microbacterium</taxon>
    </lineage>
</organism>
<dbReference type="OrthoDB" id="4623238at2"/>
<dbReference type="Gene3D" id="3.40.50.410">
    <property type="entry name" value="von Willebrand factor, type A domain"/>
    <property type="match status" value="1"/>
</dbReference>
<gene>
    <name evidence="3" type="ORF">DTO57_07145</name>
</gene>
<feature type="domain" description="VWFA" evidence="2">
    <location>
        <begin position="96"/>
        <end position="283"/>
    </location>
</feature>
<feature type="transmembrane region" description="Helical" evidence="1">
    <location>
        <begin position="58"/>
        <end position="80"/>
    </location>
</feature>
<keyword evidence="1" id="KW-0812">Transmembrane</keyword>
<evidence type="ECO:0000259" key="2">
    <source>
        <dbReference type="PROSITE" id="PS50234"/>
    </source>
</evidence>